<dbReference type="PANTHER" id="PTHR42852:SF18">
    <property type="entry name" value="CHROMOSOME UNDETERMINED SCAFFOLD_47, WHOLE GENOME SHOTGUN SEQUENCE"/>
    <property type="match status" value="1"/>
</dbReference>
<dbReference type="OrthoDB" id="2121326at2759"/>
<dbReference type="VEuPathDB" id="GiardiaDB:QR46_1281"/>
<dbReference type="InterPro" id="IPR050553">
    <property type="entry name" value="Thioredoxin_ResA/DsbE_sf"/>
</dbReference>
<evidence type="ECO:0000259" key="1">
    <source>
        <dbReference type="PROSITE" id="PS51352"/>
    </source>
</evidence>
<dbReference type="PROSITE" id="PS51352">
    <property type="entry name" value="THIOREDOXIN_2"/>
    <property type="match status" value="1"/>
</dbReference>
<dbReference type="AlphaFoldDB" id="A0A132NXA2"/>
<dbReference type="Pfam" id="PF00578">
    <property type="entry name" value="AhpC-TSA"/>
    <property type="match status" value="1"/>
</dbReference>
<evidence type="ECO:0000313" key="2">
    <source>
        <dbReference type="EMBL" id="KWX14698.1"/>
    </source>
</evidence>
<comment type="caution">
    <text evidence="2">The sequence shown here is derived from an EMBL/GenBank/DDBJ whole genome shotgun (WGS) entry which is preliminary data.</text>
</comment>
<dbReference type="GO" id="GO:0016209">
    <property type="term" value="F:antioxidant activity"/>
    <property type="evidence" value="ECO:0007669"/>
    <property type="project" value="InterPro"/>
</dbReference>
<feature type="domain" description="Thioredoxin" evidence="1">
    <location>
        <begin position="1"/>
        <end position="133"/>
    </location>
</feature>
<dbReference type="InterPro" id="IPR013766">
    <property type="entry name" value="Thioredoxin_domain"/>
</dbReference>
<organism evidence="2 3">
    <name type="scientific">Giardia duodenalis assemblage B</name>
    <dbReference type="NCBI Taxonomy" id="1394984"/>
    <lineage>
        <taxon>Eukaryota</taxon>
        <taxon>Metamonada</taxon>
        <taxon>Diplomonadida</taxon>
        <taxon>Hexamitidae</taxon>
        <taxon>Giardiinae</taxon>
        <taxon>Giardia</taxon>
    </lineage>
</organism>
<protein>
    <submittedName>
        <fullName evidence="2">Protein disulfide reductase/ TlpA-like family protein/ FixW</fullName>
    </submittedName>
</protein>
<evidence type="ECO:0000313" key="3">
    <source>
        <dbReference type="Proteomes" id="UP000070089"/>
    </source>
</evidence>
<dbReference type="InterPro" id="IPR036249">
    <property type="entry name" value="Thioredoxin-like_sf"/>
</dbReference>
<dbReference type="CDD" id="cd02966">
    <property type="entry name" value="TlpA_like_family"/>
    <property type="match status" value="1"/>
</dbReference>
<sequence length="133" mass="14935">MLPDINTLTYVNKVQEYKPGMSYMIEAFATWCPPCRGMIPHLAKIPTKYPNVYLVSVSEEDVATVEGFASRISHMKEYNVACDTNKEVRSLMEKNNCKGIPAAFLFNKDGEMVWSGHPASGECEEHLSKLNSL</sequence>
<dbReference type="Gene3D" id="3.40.30.10">
    <property type="entry name" value="Glutaredoxin"/>
    <property type="match status" value="1"/>
</dbReference>
<accession>A0A132NXA2</accession>
<dbReference type="SUPFAM" id="SSF52833">
    <property type="entry name" value="Thioredoxin-like"/>
    <property type="match status" value="1"/>
</dbReference>
<dbReference type="EMBL" id="JXTI01000025">
    <property type="protein sequence ID" value="KWX14698.1"/>
    <property type="molecule type" value="Genomic_DNA"/>
</dbReference>
<gene>
    <name evidence="2" type="ORF">QR46_1281</name>
</gene>
<dbReference type="PANTHER" id="PTHR42852">
    <property type="entry name" value="THIOL:DISULFIDE INTERCHANGE PROTEIN DSBE"/>
    <property type="match status" value="1"/>
</dbReference>
<dbReference type="Proteomes" id="UP000070089">
    <property type="component" value="Unassembled WGS sequence"/>
</dbReference>
<dbReference type="GO" id="GO:0016491">
    <property type="term" value="F:oxidoreductase activity"/>
    <property type="evidence" value="ECO:0007669"/>
    <property type="project" value="InterPro"/>
</dbReference>
<name>A0A132NXA2_GIAIN</name>
<reference evidence="2 3" key="1">
    <citation type="journal article" date="2015" name="Mol. Biochem. Parasitol.">
        <title>Identification of polymorphic genes for use in assemblage B genotyping assays through comparative genomics of multiple assemblage B Giardia duodenalis isolates.</title>
        <authorList>
            <person name="Wielinga C."/>
            <person name="Thompson R.C."/>
            <person name="Monis P."/>
            <person name="Ryan U."/>
        </authorList>
    </citation>
    <scope>NUCLEOTIDE SEQUENCE [LARGE SCALE GENOMIC DNA]</scope>
    <source>
        <strain evidence="2 3">BAH15c1</strain>
    </source>
</reference>
<proteinExistence type="predicted"/>
<dbReference type="InterPro" id="IPR000866">
    <property type="entry name" value="AhpC/TSA"/>
</dbReference>